<dbReference type="EC" id="6.3.4.14" evidence="1"/>
<protein>
    <recommendedName>
        <fullName evidence="1">biotin carboxylase</fullName>
        <ecNumber evidence="1">6.3.4.14</ecNumber>
    </recommendedName>
</protein>
<dbReference type="InterPro" id="IPR050856">
    <property type="entry name" value="Biotin_carboxylase_complex"/>
</dbReference>
<dbReference type="InterPro" id="IPR011761">
    <property type="entry name" value="ATP-grasp"/>
</dbReference>
<evidence type="ECO:0000256" key="4">
    <source>
        <dbReference type="ARBA" id="ARBA00022840"/>
    </source>
</evidence>
<dbReference type="InterPro" id="IPR005482">
    <property type="entry name" value="Biotin_COase_C"/>
</dbReference>
<dbReference type="RefSeq" id="WP_378279578.1">
    <property type="nucleotide sequence ID" value="NZ_JBHSON010000002.1"/>
</dbReference>
<evidence type="ECO:0000256" key="1">
    <source>
        <dbReference type="ARBA" id="ARBA00013263"/>
    </source>
</evidence>
<dbReference type="SMART" id="SM00878">
    <property type="entry name" value="Biotin_carb_C"/>
    <property type="match status" value="1"/>
</dbReference>
<keyword evidence="10" id="KW-1185">Reference proteome</keyword>
<sequence>MFSTVLIANRGEIALRVARTCREMGIRTVAVCSTADEESAVTGFADSVVRIGPAAPRRSYLSAPAITEAALQTGAEAVHPGYGFLSEDPDFAEICEAGGLTFIGPPADVMARLGDKAAARRIMSEAGLPVLPGTDATGAAAAEAKRMADAVGYPLMIKAVAGGGGRGMTPVRGPREFVRAYRETRAAAKSLFGDGRVYLERLVEPARHIEVQVLCDRHGNGVHLGERDCSVQRRHQKLVEETPAAGVDRAMTERMCEAAVTGALACGFTGAGTFEFLVDGDDFHLMEINCRIQVEHPVTEMVTGIDLVREQIRIAAGLPLGFAQDEVRRHGAAIECRVNAEDPERGFAPAPGTLTAFRPPGGPFTRVDTDAYQGRRVPPHYDSLIAKVVTWGPDRDAAVARMDRALGEFTVGGPGVHTTTGLLRKVIGEPRFRRAEHTTALLREMHLGDSQGE</sequence>
<dbReference type="SUPFAM" id="SSF52440">
    <property type="entry name" value="PreATP-grasp domain"/>
    <property type="match status" value="1"/>
</dbReference>
<gene>
    <name evidence="9" type="ORF">ACFPZN_02245</name>
</gene>
<dbReference type="PROSITE" id="PS50975">
    <property type="entry name" value="ATP_GRASP"/>
    <property type="match status" value="1"/>
</dbReference>
<dbReference type="InterPro" id="IPR016185">
    <property type="entry name" value="PreATP-grasp_dom_sf"/>
</dbReference>
<dbReference type="Pfam" id="PF02786">
    <property type="entry name" value="CPSase_L_D2"/>
    <property type="match status" value="1"/>
</dbReference>
<comment type="caution">
    <text evidence="9">The sequence shown here is derived from an EMBL/GenBank/DDBJ whole genome shotgun (WGS) entry which is preliminary data.</text>
</comment>
<reference evidence="10" key="1">
    <citation type="journal article" date="2019" name="Int. J. Syst. Evol. Microbiol.">
        <title>The Global Catalogue of Microorganisms (GCM) 10K type strain sequencing project: providing services to taxonomists for standard genome sequencing and annotation.</title>
        <authorList>
            <consortium name="The Broad Institute Genomics Platform"/>
            <consortium name="The Broad Institute Genome Sequencing Center for Infectious Disease"/>
            <person name="Wu L."/>
            <person name="Ma J."/>
        </authorList>
    </citation>
    <scope>NUCLEOTIDE SEQUENCE [LARGE SCALE GENOMIC DNA]</scope>
    <source>
        <strain evidence="10">KCTC 42087</strain>
    </source>
</reference>
<dbReference type="Pfam" id="PF02785">
    <property type="entry name" value="Biotin_carb_C"/>
    <property type="match status" value="1"/>
</dbReference>
<dbReference type="InterPro" id="IPR011764">
    <property type="entry name" value="Biotin_carboxylation_dom"/>
</dbReference>
<dbReference type="PANTHER" id="PTHR18866:SF33">
    <property type="entry name" value="METHYLCROTONOYL-COA CARBOXYLASE SUBUNIT ALPHA, MITOCHONDRIAL-RELATED"/>
    <property type="match status" value="1"/>
</dbReference>
<evidence type="ECO:0000256" key="3">
    <source>
        <dbReference type="ARBA" id="ARBA00022741"/>
    </source>
</evidence>
<organism evidence="9 10">
    <name type="scientific">Actinomadura rugatobispora</name>
    <dbReference type="NCBI Taxonomy" id="1994"/>
    <lineage>
        <taxon>Bacteria</taxon>
        <taxon>Bacillati</taxon>
        <taxon>Actinomycetota</taxon>
        <taxon>Actinomycetes</taxon>
        <taxon>Streptosporangiales</taxon>
        <taxon>Thermomonosporaceae</taxon>
        <taxon>Actinomadura</taxon>
    </lineage>
</organism>
<dbReference type="SUPFAM" id="SSF56059">
    <property type="entry name" value="Glutathione synthetase ATP-binding domain-like"/>
    <property type="match status" value="1"/>
</dbReference>
<evidence type="ECO:0000256" key="2">
    <source>
        <dbReference type="ARBA" id="ARBA00022598"/>
    </source>
</evidence>
<evidence type="ECO:0000256" key="6">
    <source>
        <dbReference type="PROSITE-ProRule" id="PRU00409"/>
    </source>
</evidence>
<keyword evidence="3 6" id="KW-0547">Nucleotide-binding</keyword>
<feature type="domain" description="ATP-grasp" evidence="7">
    <location>
        <begin position="120"/>
        <end position="316"/>
    </location>
</feature>
<dbReference type="PANTHER" id="PTHR18866">
    <property type="entry name" value="CARBOXYLASE:PYRUVATE/ACETYL-COA/PROPIONYL-COA CARBOXYLASE"/>
    <property type="match status" value="1"/>
</dbReference>
<dbReference type="InterPro" id="IPR011054">
    <property type="entry name" value="Rudment_hybrid_motif"/>
</dbReference>
<evidence type="ECO:0000259" key="8">
    <source>
        <dbReference type="PROSITE" id="PS50979"/>
    </source>
</evidence>
<dbReference type="Pfam" id="PF00289">
    <property type="entry name" value="Biotin_carb_N"/>
    <property type="match status" value="1"/>
</dbReference>
<evidence type="ECO:0000313" key="10">
    <source>
        <dbReference type="Proteomes" id="UP001596074"/>
    </source>
</evidence>
<dbReference type="Proteomes" id="UP001596074">
    <property type="component" value="Unassembled WGS sequence"/>
</dbReference>
<dbReference type="EMBL" id="JBHSON010000002">
    <property type="protein sequence ID" value="MFC5744429.1"/>
    <property type="molecule type" value="Genomic_DNA"/>
</dbReference>
<keyword evidence="5" id="KW-0092">Biotin</keyword>
<evidence type="ECO:0000313" key="9">
    <source>
        <dbReference type="EMBL" id="MFC5744429.1"/>
    </source>
</evidence>
<keyword evidence="4 6" id="KW-0067">ATP-binding</keyword>
<dbReference type="Gene3D" id="3.30.470.20">
    <property type="entry name" value="ATP-grasp fold, B domain"/>
    <property type="match status" value="1"/>
</dbReference>
<dbReference type="SUPFAM" id="SSF51246">
    <property type="entry name" value="Rudiment single hybrid motif"/>
    <property type="match status" value="1"/>
</dbReference>
<dbReference type="PROSITE" id="PS50979">
    <property type="entry name" value="BC"/>
    <property type="match status" value="1"/>
</dbReference>
<dbReference type="InterPro" id="IPR005481">
    <property type="entry name" value="BC-like_N"/>
</dbReference>
<accession>A0ABW0ZRE5</accession>
<proteinExistence type="predicted"/>
<name>A0ABW0ZRE5_9ACTN</name>
<evidence type="ECO:0000256" key="5">
    <source>
        <dbReference type="ARBA" id="ARBA00023267"/>
    </source>
</evidence>
<evidence type="ECO:0000259" key="7">
    <source>
        <dbReference type="PROSITE" id="PS50975"/>
    </source>
</evidence>
<feature type="domain" description="Biotin carboxylation" evidence="8">
    <location>
        <begin position="1"/>
        <end position="447"/>
    </location>
</feature>
<dbReference type="InterPro" id="IPR005479">
    <property type="entry name" value="CPAse_ATP-bd"/>
</dbReference>
<keyword evidence="2" id="KW-0436">Ligase</keyword>